<dbReference type="InParanoid" id="A0A165C4X1"/>
<dbReference type="AlphaFoldDB" id="A0A165C4X1"/>
<accession>A0A165C4X1</accession>
<proteinExistence type="predicted"/>
<name>A0A165C4X1_9BASI</name>
<evidence type="ECO:0000313" key="1">
    <source>
        <dbReference type="EMBL" id="KZT50244.1"/>
    </source>
</evidence>
<protein>
    <submittedName>
        <fullName evidence="1">Uncharacterized protein</fullName>
    </submittedName>
</protein>
<keyword evidence="2" id="KW-1185">Reference proteome</keyword>
<dbReference type="EMBL" id="KV424203">
    <property type="protein sequence ID" value="KZT50244.1"/>
    <property type="molecule type" value="Genomic_DNA"/>
</dbReference>
<organism evidence="1 2">
    <name type="scientific">Calocera cornea HHB12733</name>
    <dbReference type="NCBI Taxonomy" id="1353952"/>
    <lineage>
        <taxon>Eukaryota</taxon>
        <taxon>Fungi</taxon>
        <taxon>Dikarya</taxon>
        <taxon>Basidiomycota</taxon>
        <taxon>Agaricomycotina</taxon>
        <taxon>Dacrymycetes</taxon>
        <taxon>Dacrymycetales</taxon>
        <taxon>Dacrymycetaceae</taxon>
        <taxon>Calocera</taxon>
    </lineage>
</organism>
<sequence length="365" mass="40195">MVSRSAKRARRAVTLPEGVREARAAAAAWTEALRPVLISLKATSSCWPSSSSGETLEEMYHFLGSAQRLNRACVWARFSALHLSDSLHAVQRFCQSDLGLGQVGEGSLGRLVGHTRLLIEVDSYAPRYLYRALNRPLPLGTVASQLTSQLPRVIEWLCSLPSGRTSATTPKIVDEVEVFRCNVFMLLLISLCALSDEEWTAVFGSATVSAPLAQAWVRCSSHIYGPIEDEVLLNPSLVLPNATRSKDDGGIMRPLVLAALERLEAWRTCAQEGCSRSLATGDPMFQCGRYMHDQALLRKRASAGRLHRQTRSRLLQRVGTLRMLHRRGISGELVGCPRIEGMRRSEEGWAAMCPGCMSCSMNILS</sequence>
<evidence type="ECO:0000313" key="2">
    <source>
        <dbReference type="Proteomes" id="UP000076842"/>
    </source>
</evidence>
<gene>
    <name evidence="1" type="ORF">CALCODRAFT_201002</name>
</gene>
<reference evidence="1 2" key="1">
    <citation type="journal article" date="2016" name="Mol. Biol. Evol.">
        <title>Comparative Genomics of Early-Diverging Mushroom-Forming Fungi Provides Insights into the Origins of Lignocellulose Decay Capabilities.</title>
        <authorList>
            <person name="Nagy L.G."/>
            <person name="Riley R."/>
            <person name="Tritt A."/>
            <person name="Adam C."/>
            <person name="Daum C."/>
            <person name="Floudas D."/>
            <person name="Sun H."/>
            <person name="Yadav J.S."/>
            <person name="Pangilinan J."/>
            <person name="Larsson K.H."/>
            <person name="Matsuura K."/>
            <person name="Barry K."/>
            <person name="Labutti K."/>
            <person name="Kuo R."/>
            <person name="Ohm R.A."/>
            <person name="Bhattacharya S.S."/>
            <person name="Shirouzu T."/>
            <person name="Yoshinaga Y."/>
            <person name="Martin F.M."/>
            <person name="Grigoriev I.V."/>
            <person name="Hibbett D.S."/>
        </authorList>
    </citation>
    <scope>NUCLEOTIDE SEQUENCE [LARGE SCALE GENOMIC DNA]</scope>
    <source>
        <strain evidence="1 2">HHB12733</strain>
    </source>
</reference>
<dbReference type="Proteomes" id="UP000076842">
    <property type="component" value="Unassembled WGS sequence"/>
</dbReference>